<proteinExistence type="predicted"/>
<keyword evidence="4" id="KW-0804">Transcription</keyword>
<dbReference type="Gene3D" id="1.10.8.60">
    <property type="match status" value="1"/>
</dbReference>
<dbReference type="KEGG" id="aacx:DEACI_2975"/>
<feature type="domain" description="PAS" evidence="6">
    <location>
        <begin position="10"/>
        <end position="58"/>
    </location>
</feature>
<dbReference type="Pfam" id="PF02954">
    <property type="entry name" value="HTH_8"/>
    <property type="match status" value="1"/>
</dbReference>
<dbReference type="Proteomes" id="UP000836597">
    <property type="component" value="Chromosome"/>
</dbReference>
<dbReference type="Pfam" id="PF00158">
    <property type="entry name" value="Sigma54_activat"/>
    <property type="match status" value="1"/>
</dbReference>
<dbReference type="Pfam" id="PF00989">
    <property type="entry name" value="PAS"/>
    <property type="match status" value="1"/>
</dbReference>
<keyword evidence="2" id="KW-0067">ATP-binding</keyword>
<reference evidence="7" key="2">
    <citation type="submission" date="2020-01" db="EMBL/GenBank/DDBJ databases">
        <authorList>
            <person name="Hornung B."/>
        </authorList>
    </citation>
    <scope>NUCLEOTIDE SEQUENCE</scope>
    <source>
        <strain evidence="7">PacBioINE</strain>
    </source>
</reference>
<protein>
    <submittedName>
        <fullName evidence="8">Acetoacetate metabolism regulatory protein AtoC</fullName>
    </submittedName>
    <submittedName>
        <fullName evidence="7">RNA polymerase sigma factor 54 interaction domain protein</fullName>
    </submittedName>
</protein>
<dbReference type="CDD" id="cd00009">
    <property type="entry name" value="AAA"/>
    <property type="match status" value="1"/>
</dbReference>
<dbReference type="InterPro" id="IPR002078">
    <property type="entry name" value="Sigma_54_int"/>
</dbReference>
<feature type="domain" description="PAS" evidence="6">
    <location>
        <begin position="127"/>
        <end position="175"/>
    </location>
</feature>
<dbReference type="PROSITE" id="PS00675">
    <property type="entry name" value="SIGMA54_INTERACT_1"/>
    <property type="match status" value="1"/>
</dbReference>
<dbReference type="EMBL" id="LR746496">
    <property type="protein sequence ID" value="CAA7602301.1"/>
    <property type="molecule type" value="Genomic_DNA"/>
</dbReference>
<dbReference type="CDD" id="cd00130">
    <property type="entry name" value="PAS"/>
    <property type="match status" value="2"/>
</dbReference>
<dbReference type="EMBL" id="CDGJ01000058">
    <property type="protein sequence ID" value="CEJ07481.1"/>
    <property type="molecule type" value="Genomic_DNA"/>
</dbReference>
<dbReference type="PROSITE" id="PS50112">
    <property type="entry name" value="PAS"/>
    <property type="match status" value="2"/>
</dbReference>
<dbReference type="InterPro" id="IPR027417">
    <property type="entry name" value="P-loop_NTPase"/>
</dbReference>
<dbReference type="SUPFAM" id="SSF46689">
    <property type="entry name" value="Homeodomain-like"/>
    <property type="match status" value="1"/>
</dbReference>
<dbReference type="PROSITE" id="PS00688">
    <property type="entry name" value="SIGMA54_INTERACT_3"/>
    <property type="match status" value="1"/>
</dbReference>
<keyword evidence="1" id="KW-0547">Nucleotide-binding</keyword>
<evidence type="ECO:0000256" key="4">
    <source>
        <dbReference type="ARBA" id="ARBA00023163"/>
    </source>
</evidence>
<dbReference type="SMART" id="SM00382">
    <property type="entry name" value="AAA"/>
    <property type="match status" value="1"/>
</dbReference>
<dbReference type="SUPFAM" id="SSF52540">
    <property type="entry name" value="P-loop containing nucleoside triphosphate hydrolases"/>
    <property type="match status" value="1"/>
</dbReference>
<dbReference type="SMART" id="SM00091">
    <property type="entry name" value="PAS"/>
    <property type="match status" value="2"/>
</dbReference>
<name>A0A8S0X017_9FIRM</name>
<dbReference type="FunFam" id="3.40.50.300:FF:000006">
    <property type="entry name" value="DNA-binding transcriptional regulator NtrC"/>
    <property type="match status" value="1"/>
</dbReference>
<dbReference type="PANTHER" id="PTHR32071">
    <property type="entry name" value="TRANSCRIPTIONAL REGULATORY PROTEIN"/>
    <property type="match status" value="1"/>
</dbReference>
<dbReference type="RefSeq" id="WP_240985693.1">
    <property type="nucleotide sequence ID" value="NZ_CDGJ01000058.1"/>
</dbReference>
<organism evidence="7">
    <name type="scientific">Acididesulfobacillus acetoxydans</name>
    <dbReference type="NCBI Taxonomy" id="1561005"/>
    <lineage>
        <taxon>Bacteria</taxon>
        <taxon>Bacillati</taxon>
        <taxon>Bacillota</taxon>
        <taxon>Clostridia</taxon>
        <taxon>Eubacteriales</taxon>
        <taxon>Peptococcaceae</taxon>
        <taxon>Acididesulfobacillus</taxon>
    </lineage>
</organism>
<gene>
    <name evidence="8" type="ORF">DEACI_1947</name>
    <name evidence="7" type="ORF">DEACI_2975</name>
</gene>
<dbReference type="InterPro" id="IPR002197">
    <property type="entry name" value="HTH_Fis"/>
</dbReference>
<keyword evidence="9" id="KW-1185">Reference proteome</keyword>
<dbReference type="InterPro" id="IPR025944">
    <property type="entry name" value="Sigma_54_int_dom_CS"/>
</dbReference>
<dbReference type="InterPro" id="IPR035965">
    <property type="entry name" value="PAS-like_dom_sf"/>
</dbReference>
<reference evidence="8" key="1">
    <citation type="submission" date="2014-11" db="EMBL/GenBank/DDBJ databases">
        <authorList>
            <person name="Hornung B.V."/>
        </authorList>
    </citation>
    <scope>NUCLEOTIDE SEQUENCE</scope>
    <source>
        <strain evidence="8">INE</strain>
    </source>
</reference>
<dbReference type="PANTHER" id="PTHR32071:SF57">
    <property type="entry name" value="C4-DICARBOXYLATE TRANSPORT TRANSCRIPTIONAL REGULATORY PROTEIN DCTD"/>
    <property type="match status" value="1"/>
</dbReference>
<dbReference type="PROSITE" id="PS50045">
    <property type="entry name" value="SIGMA54_INTERACT_4"/>
    <property type="match status" value="1"/>
</dbReference>
<keyword evidence="3" id="KW-0805">Transcription regulation</keyword>
<evidence type="ECO:0000259" key="5">
    <source>
        <dbReference type="PROSITE" id="PS50045"/>
    </source>
</evidence>
<dbReference type="NCBIfam" id="TIGR00229">
    <property type="entry name" value="sensory_box"/>
    <property type="match status" value="2"/>
</dbReference>
<evidence type="ECO:0000313" key="7">
    <source>
        <dbReference type="EMBL" id="CAA7602301.1"/>
    </source>
</evidence>
<dbReference type="Gene3D" id="3.30.450.20">
    <property type="entry name" value="PAS domain"/>
    <property type="match status" value="2"/>
</dbReference>
<dbReference type="GO" id="GO:0006355">
    <property type="term" value="P:regulation of DNA-templated transcription"/>
    <property type="evidence" value="ECO:0007669"/>
    <property type="project" value="InterPro"/>
</dbReference>
<dbReference type="InterPro" id="IPR003593">
    <property type="entry name" value="AAA+_ATPase"/>
</dbReference>
<dbReference type="PRINTS" id="PR01590">
    <property type="entry name" value="HTHFIS"/>
</dbReference>
<dbReference type="GO" id="GO:0043565">
    <property type="term" value="F:sequence-specific DNA binding"/>
    <property type="evidence" value="ECO:0007669"/>
    <property type="project" value="InterPro"/>
</dbReference>
<dbReference type="Pfam" id="PF13188">
    <property type="entry name" value="PAS_8"/>
    <property type="match status" value="1"/>
</dbReference>
<dbReference type="SUPFAM" id="SSF55785">
    <property type="entry name" value="PYP-like sensor domain (PAS domain)"/>
    <property type="match status" value="2"/>
</dbReference>
<dbReference type="InterPro" id="IPR013767">
    <property type="entry name" value="PAS_fold"/>
</dbReference>
<dbReference type="AlphaFoldDB" id="A0A8S0X017"/>
<sequence length="579" mass="64413">MGDSVWQGELTEIFRKVLESVHNGVIVIDVEGGIVFLNPAAERIFNCRAEEFLGQHIFRLVPDSALFTVAQSGVPLLSDKETLGDKILISNRTPIVWRNQVIGAVSVFQDVTDLESVSEELHTTQKLKATLEAVVENPHEGLVVVDEHCHVVMMNQFYLDVVGCSLEEVIGRHILEITPHSQLPETVQTGNPQFAELWKVGEREFIMMRVPIKKDGKIIGAIGKTLFKDMAIARVFAKKMIQLENDLEYYKEELRKVHVSDYTFADIIGTSAALMEAKNLAVRAAPSSSTVLIMGESGTGKEIFASAIHNSGPRRKGPFIKINCAAVPEQLLESELFGYSDGAFTGARKGGKPGKFELANKGTILLDEASDMSLAMQAKLLRVIQDKEVERVGGTQPVPVDVRIIAASNRDLQQLVKEKKFRSDLFYRLNVISLELPPLRERSDDVELLANHLIAKLNRELGTGIRGISPEAMGVLKAYHWPGNVRELGNVLERMLNLCTDDYIDVRDLPAQLLRGAGLTKREECSNTLKECLYEAEKKMILNALYAAKGNKMQAARALGIHRSVLYRKLAQYNLPEFD</sequence>
<accession>A0A8S0X017</accession>
<dbReference type="GO" id="GO:0005524">
    <property type="term" value="F:ATP binding"/>
    <property type="evidence" value="ECO:0007669"/>
    <property type="project" value="UniProtKB-KW"/>
</dbReference>
<evidence type="ECO:0000256" key="1">
    <source>
        <dbReference type="ARBA" id="ARBA00022741"/>
    </source>
</evidence>
<dbReference type="Gene3D" id="3.40.50.300">
    <property type="entry name" value="P-loop containing nucleotide triphosphate hydrolases"/>
    <property type="match status" value="1"/>
</dbReference>
<evidence type="ECO:0000313" key="8">
    <source>
        <dbReference type="EMBL" id="CEJ07481.1"/>
    </source>
</evidence>
<evidence type="ECO:0000259" key="6">
    <source>
        <dbReference type="PROSITE" id="PS50112"/>
    </source>
</evidence>
<evidence type="ECO:0000256" key="3">
    <source>
        <dbReference type="ARBA" id="ARBA00023015"/>
    </source>
</evidence>
<dbReference type="InterPro" id="IPR000014">
    <property type="entry name" value="PAS"/>
</dbReference>
<evidence type="ECO:0000313" key="9">
    <source>
        <dbReference type="Proteomes" id="UP001071230"/>
    </source>
</evidence>
<dbReference type="InterPro" id="IPR058031">
    <property type="entry name" value="AAA_lid_NorR"/>
</dbReference>
<dbReference type="Proteomes" id="UP001071230">
    <property type="component" value="Unassembled WGS sequence"/>
</dbReference>
<dbReference type="Pfam" id="PF25601">
    <property type="entry name" value="AAA_lid_14"/>
    <property type="match status" value="1"/>
</dbReference>
<dbReference type="InterPro" id="IPR009057">
    <property type="entry name" value="Homeodomain-like_sf"/>
</dbReference>
<evidence type="ECO:0000256" key="2">
    <source>
        <dbReference type="ARBA" id="ARBA00022840"/>
    </source>
</evidence>
<dbReference type="Gene3D" id="1.10.10.60">
    <property type="entry name" value="Homeodomain-like"/>
    <property type="match status" value="1"/>
</dbReference>
<feature type="domain" description="Sigma-54 factor interaction" evidence="5">
    <location>
        <begin position="267"/>
        <end position="497"/>
    </location>
</feature>
<dbReference type="InterPro" id="IPR025662">
    <property type="entry name" value="Sigma_54_int_dom_ATP-bd_1"/>
</dbReference>